<gene>
    <name evidence="8" type="ORF">FMM02_06470</name>
</gene>
<dbReference type="AlphaFoldDB" id="A0A516IRW2"/>
<organism evidence="8 9">
    <name type="scientific">Sphingomonas xanthus</name>
    <dbReference type="NCBI Taxonomy" id="2594473"/>
    <lineage>
        <taxon>Bacteria</taxon>
        <taxon>Pseudomonadati</taxon>
        <taxon>Pseudomonadota</taxon>
        <taxon>Alphaproteobacteria</taxon>
        <taxon>Sphingomonadales</taxon>
        <taxon>Sphingomonadaceae</taxon>
        <taxon>Sphingomonas</taxon>
    </lineage>
</organism>
<evidence type="ECO:0000313" key="9">
    <source>
        <dbReference type="Proteomes" id="UP000321857"/>
    </source>
</evidence>
<feature type="transmembrane region" description="Helical" evidence="6">
    <location>
        <begin position="40"/>
        <end position="59"/>
    </location>
</feature>
<feature type="transmembrane region" description="Helical" evidence="6">
    <location>
        <begin position="242"/>
        <end position="262"/>
    </location>
</feature>
<evidence type="ECO:0000256" key="2">
    <source>
        <dbReference type="ARBA" id="ARBA00009853"/>
    </source>
</evidence>
<feature type="transmembrane region" description="Helical" evidence="6">
    <location>
        <begin position="268"/>
        <end position="285"/>
    </location>
</feature>
<dbReference type="Proteomes" id="UP000321857">
    <property type="component" value="Chromosome"/>
</dbReference>
<feature type="transmembrane region" description="Helical" evidence="6">
    <location>
        <begin position="71"/>
        <end position="90"/>
    </location>
</feature>
<dbReference type="KEGG" id="sxa:FMM02_06470"/>
<feature type="transmembrane region" description="Helical" evidence="6">
    <location>
        <begin position="214"/>
        <end position="235"/>
    </location>
</feature>
<feature type="transmembrane region" description="Helical" evidence="6">
    <location>
        <begin position="96"/>
        <end position="118"/>
    </location>
</feature>
<dbReference type="EMBL" id="CP041659">
    <property type="protein sequence ID" value="QDP19636.1"/>
    <property type="molecule type" value="Genomic_DNA"/>
</dbReference>
<feature type="transmembrane region" description="Helical" evidence="6">
    <location>
        <begin position="152"/>
        <end position="173"/>
    </location>
</feature>
<feature type="domain" description="EamA" evidence="7">
    <location>
        <begin position="12"/>
        <end position="140"/>
    </location>
</feature>
<accession>A0A516IRW2</accession>
<dbReference type="GO" id="GO:0016020">
    <property type="term" value="C:membrane"/>
    <property type="evidence" value="ECO:0007669"/>
    <property type="project" value="UniProtKB-SubCell"/>
</dbReference>
<keyword evidence="3 6" id="KW-0812">Transmembrane</keyword>
<dbReference type="RefSeq" id="WP_147494087.1">
    <property type="nucleotide sequence ID" value="NZ_CP041659.1"/>
</dbReference>
<feature type="transmembrane region" description="Helical" evidence="6">
    <location>
        <begin position="125"/>
        <end position="146"/>
    </location>
</feature>
<protein>
    <submittedName>
        <fullName evidence="8">DMT family transporter</fullName>
    </submittedName>
</protein>
<dbReference type="SUPFAM" id="SSF103481">
    <property type="entry name" value="Multidrug resistance efflux transporter EmrE"/>
    <property type="match status" value="2"/>
</dbReference>
<evidence type="ECO:0000256" key="6">
    <source>
        <dbReference type="SAM" id="Phobius"/>
    </source>
</evidence>
<proteinExistence type="inferred from homology"/>
<dbReference type="PANTHER" id="PTHR22911">
    <property type="entry name" value="ACYL-MALONYL CONDENSING ENZYME-RELATED"/>
    <property type="match status" value="1"/>
</dbReference>
<dbReference type="InterPro" id="IPR000620">
    <property type="entry name" value="EamA_dom"/>
</dbReference>
<sequence>MDRHENPLAAFAAAIIAVGFLSAMDAAMKAVSLDYGAMSALAWRALLATPVVGLAYWLTRPTRPSPLALRLHLIRGGLMIPMSLTFFWGLTYVPMAQAIALAFVAPLLALILAGPLLGETIGPRLVAGSLLALIGVITIFIGQAQADLGRDAMLGSLSILLSATLYAFNILLMRKQSMNAQPLEIAFYYFAVAGIGFWLIAIPFGAPPFPKSEIAALLLATLLSICGMLGLAWAYARAGAGYLSTSEYSGFPWAALFGFIFFREIPSLWTLAGAVAIIAGCWIAARPGKVEHPLETA</sequence>
<evidence type="ECO:0000259" key="7">
    <source>
        <dbReference type="Pfam" id="PF00892"/>
    </source>
</evidence>
<evidence type="ECO:0000256" key="5">
    <source>
        <dbReference type="ARBA" id="ARBA00023136"/>
    </source>
</evidence>
<evidence type="ECO:0000313" key="8">
    <source>
        <dbReference type="EMBL" id="QDP19636.1"/>
    </source>
</evidence>
<feature type="transmembrane region" description="Helical" evidence="6">
    <location>
        <begin position="185"/>
        <end position="202"/>
    </location>
</feature>
<evidence type="ECO:0000256" key="3">
    <source>
        <dbReference type="ARBA" id="ARBA00022692"/>
    </source>
</evidence>
<dbReference type="Pfam" id="PF00892">
    <property type="entry name" value="EamA"/>
    <property type="match status" value="2"/>
</dbReference>
<name>A0A516IRW2_9SPHN</name>
<keyword evidence="4 6" id="KW-1133">Transmembrane helix</keyword>
<reference evidence="8 9" key="1">
    <citation type="submission" date="2019-07" db="EMBL/GenBank/DDBJ databases">
        <title>Sphingomonas AE3 Genome sequencing and assembly.</title>
        <authorList>
            <person name="Kim H."/>
        </authorList>
    </citation>
    <scope>NUCLEOTIDE SEQUENCE [LARGE SCALE GENOMIC DNA]</scope>
    <source>
        <strain evidence="8 9">AE3</strain>
    </source>
</reference>
<comment type="subcellular location">
    <subcellularLocation>
        <location evidence="1">Membrane</location>
        <topology evidence="1">Multi-pass membrane protein</topology>
    </subcellularLocation>
</comment>
<dbReference type="InterPro" id="IPR037185">
    <property type="entry name" value="EmrE-like"/>
</dbReference>
<keyword evidence="9" id="KW-1185">Reference proteome</keyword>
<dbReference type="PANTHER" id="PTHR22911:SF6">
    <property type="entry name" value="SOLUTE CARRIER FAMILY 35 MEMBER G1"/>
    <property type="match status" value="1"/>
</dbReference>
<evidence type="ECO:0000256" key="1">
    <source>
        <dbReference type="ARBA" id="ARBA00004141"/>
    </source>
</evidence>
<keyword evidence="5 6" id="KW-0472">Membrane</keyword>
<feature type="domain" description="EamA" evidence="7">
    <location>
        <begin position="154"/>
        <end position="284"/>
    </location>
</feature>
<evidence type="ECO:0000256" key="4">
    <source>
        <dbReference type="ARBA" id="ARBA00022989"/>
    </source>
</evidence>
<dbReference type="OrthoDB" id="7818056at2"/>
<comment type="similarity">
    <text evidence="2">Belongs to the drug/metabolite transporter (DMT) superfamily. 10 TMS drug/metabolite exporter (DME) (TC 2.A.7.3) family.</text>
</comment>